<keyword evidence="1" id="KW-1133">Transmembrane helix</keyword>
<organism evidence="3 4">
    <name type="scientific">Christiangramia gaetbulicola</name>
    <dbReference type="NCBI Taxonomy" id="703340"/>
    <lineage>
        <taxon>Bacteria</taxon>
        <taxon>Pseudomonadati</taxon>
        <taxon>Bacteroidota</taxon>
        <taxon>Flavobacteriia</taxon>
        <taxon>Flavobacteriales</taxon>
        <taxon>Flavobacteriaceae</taxon>
        <taxon>Christiangramia</taxon>
    </lineage>
</organism>
<keyword evidence="4" id="KW-1185">Reference proteome</keyword>
<evidence type="ECO:0000313" key="4">
    <source>
        <dbReference type="Proteomes" id="UP000244174"/>
    </source>
</evidence>
<dbReference type="EMBL" id="QBKQ01000002">
    <property type="protein sequence ID" value="PTX43361.1"/>
    <property type="molecule type" value="Genomic_DNA"/>
</dbReference>
<accession>A0A2T6AHU1</accession>
<keyword evidence="1" id="KW-0812">Transmembrane</keyword>
<evidence type="ECO:0000313" key="3">
    <source>
        <dbReference type="EMBL" id="PTX43361.1"/>
    </source>
</evidence>
<proteinExistence type="predicted"/>
<comment type="caution">
    <text evidence="3">The sequence shown here is derived from an EMBL/GenBank/DDBJ whole genome shotgun (WGS) entry which is preliminary data.</text>
</comment>
<dbReference type="RefSeq" id="WP_245889688.1">
    <property type="nucleotide sequence ID" value="NZ_QBKQ01000002.1"/>
</dbReference>
<keyword evidence="1" id="KW-0472">Membrane</keyword>
<dbReference type="AlphaFoldDB" id="A0A2T6AHU1"/>
<sequence>MEIMETDYKKSMSYKTAQKRIKDIKGFYVHLLIYIFINAAILILNTQNTGFFEGLSDLSNYSTLFFWGIGLFAHWASVFGPNFIFGKKWEEKKIKEIMDKDKKQIWK</sequence>
<dbReference type="Proteomes" id="UP000244174">
    <property type="component" value="Unassembled WGS sequence"/>
</dbReference>
<feature type="transmembrane region" description="Helical" evidence="1">
    <location>
        <begin position="64"/>
        <end position="85"/>
    </location>
</feature>
<dbReference type="InterPro" id="IPR025698">
    <property type="entry name" value="2TM_dom"/>
</dbReference>
<reference evidence="3 4" key="1">
    <citation type="submission" date="2018-04" db="EMBL/GenBank/DDBJ databases">
        <title>Genomic Encyclopedia of Archaeal and Bacterial Type Strains, Phase II (KMG-II): from individual species to whole genera.</title>
        <authorList>
            <person name="Goeker M."/>
        </authorList>
    </citation>
    <scope>NUCLEOTIDE SEQUENCE [LARGE SCALE GENOMIC DNA]</scope>
    <source>
        <strain evidence="3 4">DSM 23082</strain>
    </source>
</reference>
<feature type="transmembrane region" description="Helical" evidence="1">
    <location>
        <begin position="27"/>
        <end position="44"/>
    </location>
</feature>
<dbReference type="Pfam" id="PF13239">
    <property type="entry name" value="2TM"/>
    <property type="match status" value="1"/>
</dbReference>
<protein>
    <submittedName>
        <fullName evidence="3">2TM domain-containing protein</fullName>
    </submittedName>
</protein>
<name>A0A2T6AHU1_9FLAO</name>
<feature type="domain" description="2TM" evidence="2">
    <location>
        <begin position="16"/>
        <end position="99"/>
    </location>
</feature>
<evidence type="ECO:0000259" key="2">
    <source>
        <dbReference type="Pfam" id="PF13239"/>
    </source>
</evidence>
<evidence type="ECO:0000256" key="1">
    <source>
        <dbReference type="SAM" id="Phobius"/>
    </source>
</evidence>
<gene>
    <name evidence="3" type="ORF">C8P64_1888</name>
</gene>